<comment type="caution">
    <text evidence="7">The sequence shown here is derived from an EMBL/GenBank/DDBJ whole genome shotgun (WGS) entry which is preliminary data.</text>
</comment>
<comment type="subcellular location">
    <subcellularLocation>
        <location evidence="1">Membrane</location>
        <topology evidence="1">Multi-pass membrane protein</topology>
    </subcellularLocation>
</comment>
<evidence type="ECO:0000256" key="2">
    <source>
        <dbReference type="ARBA" id="ARBA00022692"/>
    </source>
</evidence>
<keyword evidence="2 5" id="KW-0812">Transmembrane</keyword>
<evidence type="ECO:0000256" key="5">
    <source>
        <dbReference type="SAM" id="Phobius"/>
    </source>
</evidence>
<dbReference type="InterPro" id="IPR006634">
    <property type="entry name" value="TLC-dom"/>
</dbReference>
<organism evidence="7 8">
    <name type="scientific">Triparma columacea</name>
    <dbReference type="NCBI Taxonomy" id="722753"/>
    <lineage>
        <taxon>Eukaryota</taxon>
        <taxon>Sar</taxon>
        <taxon>Stramenopiles</taxon>
        <taxon>Ochrophyta</taxon>
        <taxon>Bolidophyceae</taxon>
        <taxon>Parmales</taxon>
        <taxon>Triparmaceae</taxon>
        <taxon>Triparma</taxon>
    </lineage>
</organism>
<feature type="transmembrane region" description="Helical" evidence="5">
    <location>
        <begin position="211"/>
        <end position="233"/>
    </location>
</feature>
<feature type="domain" description="TLC" evidence="6">
    <location>
        <begin position="69"/>
        <end position="261"/>
    </location>
</feature>
<dbReference type="EMBL" id="BRYA01000677">
    <property type="protein sequence ID" value="GMI29086.1"/>
    <property type="molecule type" value="Genomic_DNA"/>
</dbReference>
<dbReference type="PANTHER" id="PTHR31766:SF2">
    <property type="entry name" value="GLABROUS1 ENHANCER-BINDING PROTEIN-LIKE 2"/>
    <property type="match status" value="1"/>
</dbReference>
<gene>
    <name evidence="7" type="ORF">TrCOL_g7490</name>
</gene>
<evidence type="ECO:0000256" key="4">
    <source>
        <dbReference type="ARBA" id="ARBA00023136"/>
    </source>
</evidence>
<feature type="transmembrane region" description="Helical" evidence="5">
    <location>
        <begin position="24"/>
        <end position="42"/>
    </location>
</feature>
<evidence type="ECO:0000259" key="6">
    <source>
        <dbReference type="Pfam" id="PF03798"/>
    </source>
</evidence>
<dbReference type="InterPro" id="IPR040327">
    <property type="entry name" value="At5g14285-like"/>
</dbReference>
<dbReference type="OrthoDB" id="204175at2759"/>
<keyword evidence="4 5" id="KW-0472">Membrane</keyword>
<dbReference type="Pfam" id="PF03798">
    <property type="entry name" value="TRAM_LAG1_CLN8"/>
    <property type="match status" value="1"/>
</dbReference>
<dbReference type="Proteomes" id="UP001165065">
    <property type="component" value="Unassembled WGS sequence"/>
</dbReference>
<dbReference type="PANTHER" id="PTHR31766">
    <property type="entry name" value="GLABROUS1 ENHANCER-BINDING PROTEIN-LIKE 2"/>
    <property type="match status" value="1"/>
</dbReference>
<sequence length="275" mass="30479">MFSPVLALAGILTPYESKKLPSTAAQMLFFLTVLAAARLGWWQVLDKNGWEWQEKAGDTQSMLGSLTAIVHSTCLLLPVLTLLLTHPTKKPSASISESSGIWNWKAWTMISWCQAYMIQDMLWILKATYDPTTMSVNPTSEDIMFLAHHVATTFYMATAKAIGAGHYSAMALMFFGEVTNPAHNSYEVVKIALKLHPGPRLKIALPILGKVFAASYGLVRIVLGPVITIWLLYDLLLTKQGRKKVGWVGLLWSIMVVAVMHGSMGFAFDYALKAW</sequence>
<evidence type="ECO:0000256" key="3">
    <source>
        <dbReference type="ARBA" id="ARBA00022989"/>
    </source>
</evidence>
<evidence type="ECO:0000313" key="8">
    <source>
        <dbReference type="Proteomes" id="UP001165065"/>
    </source>
</evidence>
<dbReference type="AlphaFoldDB" id="A0A9W7L4I4"/>
<dbReference type="GO" id="GO:0016020">
    <property type="term" value="C:membrane"/>
    <property type="evidence" value="ECO:0007669"/>
    <property type="project" value="UniProtKB-SubCell"/>
</dbReference>
<protein>
    <recommendedName>
        <fullName evidence="6">TLC domain-containing protein</fullName>
    </recommendedName>
</protein>
<feature type="transmembrane region" description="Helical" evidence="5">
    <location>
        <begin position="245"/>
        <end position="268"/>
    </location>
</feature>
<keyword evidence="3 5" id="KW-1133">Transmembrane helix</keyword>
<evidence type="ECO:0000313" key="7">
    <source>
        <dbReference type="EMBL" id="GMI29086.1"/>
    </source>
</evidence>
<reference evidence="8" key="1">
    <citation type="journal article" date="2023" name="Commun. Biol.">
        <title>Genome analysis of Parmales, the sister group of diatoms, reveals the evolutionary specialization of diatoms from phago-mixotrophs to photoautotrophs.</title>
        <authorList>
            <person name="Ban H."/>
            <person name="Sato S."/>
            <person name="Yoshikawa S."/>
            <person name="Yamada K."/>
            <person name="Nakamura Y."/>
            <person name="Ichinomiya M."/>
            <person name="Sato N."/>
            <person name="Blanc-Mathieu R."/>
            <person name="Endo H."/>
            <person name="Kuwata A."/>
            <person name="Ogata H."/>
        </authorList>
    </citation>
    <scope>NUCLEOTIDE SEQUENCE [LARGE SCALE GENOMIC DNA]</scope>
</reference>
<proteinExistence type="predicted"/>
<feature type="transmembrane region" description="Helical" evidence="5">
    <location>
        <begin position="62"/>
        <end position="85"/>
    </location>
</feature>
<evidence type="ECO:0000256" key="1">
    <source>
        <dbReference type="ARBA" id="ARBA00004141"/>
    </source>
</evidence>
<keyword evidence="8" id="KW-1185">Reference proteome</keyword>
<accession>A0A9W7L4I4</accession>
<name>A0A9W7L4I4_9STRA</name>